<dbReference type="Proteomes" id="UP000054107">
    <property type="component" value="Unassembled WGS sequence"/>
</dbReference>
<name>A0A0B7NMY9_9FUNG</name>
<organism evidence="1 2">
    <name type="scientific">Parasitella parasitica</name>
    <dbReference type="NCBI Taxonomy" id="35722"/>
    <lineage>
        <taxon>Eukaryota</taxon>
        <taxon>Fungi</taxon>
        <taxon>Fungi incertae sedis</taxon>
        <taxon>Mucoromycota</taxon>
        <taxon>Mucoromycotina</taxon>
        <taxon>Mucoromycetes</taxon>
        <taxon>Mucorales</taxon>
        <taxon>Mucorineae</taxon>
        <taxon>Mucoraceae</taxon>
        <taxon>Parasitella</taxon>
    </lineage>
</organism>
<keyword evidence="2" id="KW-1185">Reference proteome</keyword>
<proteinExistence type="predicted"/>
<dbReference type="EMBL" id="LN734150">
    <property type="protein sequence ID" value="CEP19946.1"/>
    <property type="molecule type" value="Genomic_DNA"/>
</dbReference>
<protein>
    <submittedName>
        <fullName evidence="1">Uncharacterized protein</fullName>
    </submittedName>
</protein>
<dbReference type="OrthoDB" id="2239474at2759"/>
<gene>
    <name evidence="1" type="primary">PARPA_14265.1 scaffold 48946</name>
</gene>
<reference evidence="1 2" key="1">
    <citation type="submission" date="2014-09" db="EMBL/GenBank/DDBJ databases">
        <authorList>
            <person name="Ellenberger Sabrina"/>
        </authorList>
    </citation>
    <scope>NUCLEOTIDE SEQUENCE [LARGE SCALE GENOMIC DNA]</scope>
    <source>
        <strain evidence="1 2">CBS 412.66</strain>
    </source>
</reference>
<evidence type="ECO:0000313" key="2">
    <source>
        <dbReference type="Proteomes" id="UP000054107"/>
    </source>
</evidence>
<dbReference type="AlphaFoldDB" id="A0A0B7NMY9"/>
<evidence type="ECO:0000313" key="1">
    <source>
        <dbReference type="EMBL" id="CEP19946.1"/>
    </source>
</evidence>
<accession>A0A0B7NMY9</accession>
<sequence>MPPPLGSFSTLLTATAKPFAAKSLGPLSATVLRQQQPNYSTNTCTKSPAIVTENSILSTFPRPNLQPTLHLSTSMFNLQLLKTLNPIQTCFNCNGPHSTEFCPC</sequence>